<dbReference type="Proteomes" id="UP000886105">
    <property type="component" value="Unassembled WGS sequence"/>
</dbReference>
<keyword evidence="4 10" id="KW-0808">Transferase</keyword>
<evidence type="ECO:0000256" key="5">
    <source>
        <dbReference type="ARBA" id="ARBA00022694"/>
    </source>
</evidence>
<organism evidence="14">
    <name type="scientific">Oceanithermus profundus</name>
    <dbReference type="NCBI Taxonomy" id="187137"/>
    <lineage>
        <taxon>Bacteria</taxon>
        <taxon>Thermotogati</taxon>
        <taxon>Deinococcota</taxon>
        <taxon>Deinococci</taxon>
        <taxon>Thermales</taxon>
        <taxon>Thermaceae</taxon>
        <taxon>Oceanithermus</taxon>
    </lineage>
</organism>
<comment type="catalytic activity">
    <reaction evidence="9 10 11">
        <text>adenosine(37) in tRNA + dimethylallyl diphosphate = N(6)-dimethylallyladenosine(37) in tRNA + diphosphate</text>
        <dbReference type="Rhea" id="RHEA:26482"/>
        <dbReference type="Rhea" id="RHEA-COMP:10162"/>
        <dbReference type="Rhea" id="RHEA-COMP:10375"/>
        <dbReference type="ChEBI" id="CHEBI:33019"/>
        <dbReference type="ChEBI" id="CHEBI:57623"/>
        <dbReference type="ChEBI" id="CHEBI:74411"/>
        <dbReference type="ChEBI" id="CHEBI:74415"/>
        <dbReference type="EC" id="2.5.1.75"/>
    </reaction>
</comment>
<evidence type="ECO:0000313" key="14">
    <source>
        <dbReference type="EMBL" id="HHO58322.1"/>
    </source>
</evidence>
<evidence type="ECO:0000256" key="10">
    <source>
        <dbReference type="HAMAP-Rule" id="MF_00185"/>
    </source>
</evidence>
<dbReference type="SUPFAM" id="SSF52540">
    <property type="entry name" value="P-loop containing nucleoside triphosphate hydrolases"/>
    <property type="match status" value="2"/>
</dbReference>
<feature type="binding site" evidence="10">
    <location>
        <begin position="12"/>
        <end position="17"/>
    </location>
    <ligand>
        <name>substrate</name>
    </ligand>
</feature>
<dbReference type="GO" id="GO:0006400">
    <property type="term" value="P:tRNA modification"/>
    <property type="evidence" value="ECO:0007669"/>
    <property type="project" value="TreeGrafter"/>
</dbReference>
<dbReference type="EMBL" id="DRNZ01000253">
    <property type="protein sequence ID" value="HHO58322.1"/>
    <property type="molecule type" value="Genomic_DNA"/>
</dbReference>
<dbReference type="InterPro" id="IPR039657">
    <property type="entry name" value="Dimethylallyltransferase"/>
</dbReference>
<dbReference type="InterPro" id="IPR027417">
    <property type="entry name" value="P-loop_NTPase"/>
</dbReference>
<feature type="binding site" evidence="10">
    <location>
        <begin position="10"/>
        <end position="17"/>
    </location>
    <ligand>
        <name>ATP</name>
        <dbReference type="ChEBI" id="CHEBI:30616"/>
    </ligand>
</feature>
<evidence type="ECO:0000256" key="8">
    <source>
        <dbReference type="ARBA" id="ARBA00022842"/>
    </source>
</evidence>
<keyword evidence="5 10" id="KW-0819">tRNA processing</keyword>
<comment type="caution">
    <text evidence="10">Lacks conserved residue(s) required for the propagation of feature annotation.</text>
</comment>
<reference evidence="14" key="1">
    <citation type="journal article" date="2020" name="mSystems">
        <title>Genome- and Community-Level Interaction Insights into Carbon Utilization and Element Cycling Functions of Hydrothermarchaeota in Hydrothermal Sediment.</title>
        <authorList>
            <person name="Zhou Z."/>
            <person name="Liu Y."/>
            <person name="Xu W."/>
            <person name="Pan J."/>
            <person name="Luo Z.H."/>
            <person name="Li M."/>
        </authorList>
    </citation>
    <scope>NUCLEOTIDE SEQUENCE [LARGE SCALE GENOMIC DNA]</scope>
    <source>
        <strain evidence="14">HyVt-523</strain>
    </source>
</reference>
<feature type="site" description="Interaction with substrate tRNA" evidence="10">
    <location>
        <position position="101"/>
    </location>
</feature>
<evidence type="ECO:0000256" key="9">
    <source>
        <dbReference type="ARBA" id="ARBA00049563"/>
    </source>
</evidence>
<evidence type="ECO:0000256" key="2">
    <source>
        <dbReference type="ARBA" id="ARBA00003213"/>
    </source>
</evidence>
<proteinExistence type="inferred from homology"/>
<name>A0A7C5SR37_9DEIN</name>
<dbReference type="EC" id="2.5.1.75" evidence="10"/>
<keyword evidence="6 10" id="KW-0547">Nucleotide-binding</keyword>
<protein>
    <recommendedName>
        <fullName evidence="10">tRNA dimethylallyltransferase</fullName>
        <ecNumber evidence="10">2.5.1.75</ecNumber>
    </recommendedName>
    <alternativeName>
        <fullName evidence="10">Dimethylallyl diphosphate:tRNA dimethylallyltransferase</fullName>
        <shortName evidence="10">DMAPP:tRNA dimethylallyltransferase</shortName>
        <shortName evidence="10">DMATase</shortName>
    </alternativeName>
    <alternativeName>
        <fullName evidence="10">Isopentenyl-diphosphate:tRNA isopentenyltransferase</fullName>
        <shortName evidence="10">IPP transferase</shortName>
        <shortName evidence="10">IPPT</shortName>
        <shortName evidence="10">IPTase</shortName>
    </alternativeName>
</protein>
<keyword evidence="7 10" id="KW-0067">ATP-binding</keyword>
<evidence type="ECO:0000256" key="6">
    <source>
        <dbReference type="ARBA" id="ARBA00022741"/>
    </source>
</evidence>
<accession>A0A7C5SR37</accession>
<evidence type="ECO:0000256" key="11">
    <source>
        <dbReference type="RuleBase" id="RU003783"/>
    </source>
</evidence>
<feature type="site" description="Interaction with substrate tRNA" evidence="10">
    <location>
        <position position="127"/>
    </location>
</feature>
<dbReference type="GO" id="GO:0005524">
    <property type="term" value="F:ATP binding"/>
    <property type="evidence" value="ECO:0007669"/>
    <property type="project" value="UniProtKB-UniRule"/>
</dbReference>
<evidence type="ECO:0000256" key="7">
    <source>
        <dbReference type="ARBA" id="ARBA00022840"/>
    </source>
</evidence>
<comment type="subunit">
    <text evidence="10">Monomer.</text>
</comment>
<comment type="caution">
    <text evidence="14">The sequence shown here is derived from an EMBL/GenBank/DDBJ whole genome shotgun (WGS) entry which is preliminary data.</text>
</comment>
<comment type="similarity">
    <text evidence="3 10 13">Belongs to the IPP transferase family.</text>
</comment>
<dbReference type="Gene3D" id="1.10.20.140">
    <property type="match status" value="1"/>
</dbReference>
<gene>
    <name evidence="10 14" type="primary">miaA</name>
    <name evidence="14" type="ORF">ENJ85_04020</name>
</gene>
<comment type="cofactor">
    <cofactor evidence="1 10">
        <name>Mg(2+)</name>
        <dbReference type="ChEBI" id="CHEBI:18420"/>
    </cofactor>
</comment>
<sequence>MNRAVPVLTGPSASGKSSLALWLADRWPLEIVSADATMVYRGLDVGTDKPSAAERARVPHHLVDVVEPDEAYDVVRWVEAAERAVAEVFARGQIPLVVGGTVYYLRGLCEGRPTTPPPDAEVQRAIRAELEGGGADALLAELAAASPVDAARVAGNPRRLVRALEVLRRTGRPPADFPPRAPRVRCRKLVLWPERAALKGKVWARARWQFEHGLIDEVQALLARYPRMPTALQSIGYKEVVRYLQGEWSYEEALEADRRAVWRLIKRQYTWLRREPGDVAYLPRAGAAAREGAAFWFERRFGRP</sequence>
<dbReference type="Gene3D" id="3.40.50.300">
    <property type="entry name" value="P-loop containing nucleotide triphosphate hydrolases"/>
    <property type="match status" value="1"/>
</dbReference>
<evidence type="ECO:0000256" key="3">
    <source>
        <dbReference type="ARBA" id="ARBA00005842"/>
    </source>
</evidence>
<dbReference type="PANTHER" id="PTHR11088">
    <property type="entry name" value="TRNA DIMETHYLALLYLTRANSFERASE"/>
    <property type="match status" value="1"/>
</dbReference>
<evidence type="ECO:0000256" key="13">
    <source>
        <dbReference type="RuleBase" id="RU003785"/>
    </source>
</evidence>
<dbReference type="NCBIfam" id="TIGR00174">
    <property type="entry name" value="miaA"/>
    <property type="match status" value="1"/>
</dbReference>
<dbReference type="HAMAP" id="MF_00185">
    <property type="entry name" value="IPP_trans"/>
    <property type="match status" value="1"/>
</dbReference>
<comment type="function">
    <text evidence="2 10 12">Catalyzes the transfer of a dimethylallyl group onto the adenine at position 37 in tRNAs that read codons beginning with uridine, leading to the formation of N6-(dimethylallyl)adenosine (i(6)A).</text>
</comment>
<evidence type="ECO:0000256" key="12">
    <source>
        <dbReference type="RuleBase" id="RU003784"/>
    </source>
</evidence>
<dbReference type="GO" id="GO:0052381">
    <property type="term" value="F:tRNA dimethylallyltransferase activity"/>
    <property type="evidence" value="ECO:0007669"/>
    <property type="project" value="UniProtKB-UniRule"/>
</dbReference>
<evidence type="ECO:0000256" key="4">
    <source>
        <dbReference type="ARBA" id="ARBA00022679"/>
    </source>
</evidence>
<dbReference type="AlphaFoldDB" id="A0A7C5SR37"/>
<evidence type="ECO:0000256" key="1">
    <source>
        <dbReference type="ARBA" id="ARBA00001946"/>
    </source>
</evidence>
<dbReference type="InterPro" id="IPR018022">
    <property type="entry name" value="IPT"/>
</dbReference>
<dbReference type="Pfam" id="PF01715">
    <property type="entry name" value="IPPT"/>
    <property type="match status" value="1"/>
</dbReference>
<keyword evidence="8 10" id="KW-0460">Magnesium</keyword>
<dbReference type="PANTHER" id="PTHR11088:SF60">
    <property type="entry name" value="TRNA DIMETHYLALLYLTRANSFERASE"/>
    <property type="match status" value="1"/>
</dbReference>